<comment type="caution">
    <text evidence="3">The sequence shown here is derived from an EMBL/GenBank/DDBJ whole genome shotgun (WGS) entry which is preliminary data.</text>
</comment>
<dbReference type="InterPro" id="IPR041629">
    <property type="entry name" value="SCP_3"/>
</dbReference>
<evidence type="ECO:0000313" key="4">
    <source>
        <dbReference type="Proteomes" id="UP001205920"/>
    </source>
</evidence>
<dbReference type="Pfam" id="PF17844">
    <property type="entry name" value="SCP_3"/>
    <property type="match status" value="1"/>
</dbReference>
<dbReference type="EMBL" id="JAEUWV010000018">
    <property type="protein sequence ID" value="MCO6395227.1"/>
    <property type="molecule type" value="Genomic_DNA"/>
</dbReference>
<reference evidence="3 4" key="1">
    <citation type="submission" date="2021-01" db="EMBL/GenBank/DDBJ databases">
        <title>Identification and Characterization of Corynebacterium sp.</title>
        <authorList>
            <person name="Luo Q."/>
            <person name="Qu P."/>
            <person name="Chen Q."/>
        </authorList>
    </citation>
    <scope>NUCLEOTIDE SEQUENCE [LARGE SCALE GENOMIC DNA]</scope>
    <source>
        <strain evidence="3 4">MC-18</strain>
    </source>
</reference>
<proteinExistence type="predicted"/>
<organism evidence="3 4">
    <name type="scientific">Corynebacterium lipophilum</name>
    <dbReference type="NCBI Taxonomy" id="2804918"/>
    <lineage>
        <taxon>Bacteria</taxon>
        <taxon>Bacillati</taxon>
        <taxon>Actinomycetota</taxon>
        <taxon>Actinomycetes</taxon>
        <taxon>Mycobacteriales</taxon>
        <taxon>Corynebacteriaceae</taxon>
        <taxon>Corynebacterium</taxon>
    </lineage>
</organism>
<keyword evidence="4" id="KW-1185">Reference proteome</keyword>
<gene>
    <name evidence="3" type="ORF">JMN37_09650</name>
</gene>
<name>A0AAW5HWR6_9CORY</name>
<evidence type="ECO:0000256" key="1">
    <source>
        <dbReference type="SAM" id="MobiDB-lite"/>
    </source>
</evidence>
<protein>
    <recommendedName>
        <fullName evidence="2">Bacterial SCP orthologue domain-containing protein</fullName>
    </recommendedName>
</protein>
<feature type="region of interest" description="Disordered" evidence="1">
    <location>
        <begin position="126"/>
        <end position="145"/>
    </location>
</feature>
<evidence type="ECO:0000259" key="2">
    <source>
        <dbReference type="Pfam" id="PF17844"/>
    </source>
</evidence>
<feature type="domain" description="Bacterial SCP orthologue" evidence="2">
    <location>
        <begin position="48"/>
        <end position="140"/>
    </location>
</feature>
<dbReference type="AlphaFoldDB" id="A0AAW5HWR6"/>
<sequence length="145" mass="15833">MAPQHNMKSMAQRKAPKKTEVDPAATRAAVLAIKDWLLDEEGVDKPGRALLADAVRRTARTLAHEMPGHTVELRVPPFVAVQCVEGPRHTRGTPPNVVEMDPTTWLRIATGCATFEEEVRAGRIDASGSRAHEVQKGLPVLPLHP</sequence>
<feature type="region of interest" description="Disordered" evidence="1">
    <location>
        <begin position="1"/>
        <end position="24"/>
    </location>
</feature>
<accession>A0AAW5HWR6</accession>
<evidence type="ECO:0000313" key="3">
    <source>
        <dbReference type="EMBL" id="MCO6395227.1"/>
    </source>
</evidence>
<dbReference type="Proteomes" id="UP001205920">
    <property type="component" value="Unassembled WGS sequence"/>
</dbReference>
<dbReference type="Gene3D" id="3.30.1050.40">
    <property type="match status" value="1"/>
</dbReference>